<keyword evidence="3" id="KW-1185">Reference proteome</keyword>
<dbReference type="Pfam" id="PF01636">
    <property type="entry name" value="APH"/>
    <property type="match status" value="1"/>
</dbReference>
<evidence type="ECO:0000259" key="1">
    <source>
        <dbReference type="Pfam" id="PF01636"/>
    </source>
</evidence>
<accession>A0AAF0IM10</accession>
<dbReference type="Proteomes" id="UP001219355">
    <property type="component" value="Chromosome 4"/>
</dbReference>
<dbReference type="AlphaFoldDB" id="A0AAF0IM10"/>
<proteinExistence type="predicted"/>
<reference evidence="2" key="1">
    <citation type="submission" date="2023-03" db="EMBL/GenBank/DDBJ databases">
        <title>Emydomyces testavorans Genome Sequence.</title>
        <authorList>
            <person name="Hoyer L."/>
        </authorList>
    </citation>
    <scope>NUCLEOTIDE SEQUENCE</scope>
    <source>
        <strain evidence="2">16-2883</strain>
    </source>
</reference>
<evidence type="ECO:0000313" key="3">
    <source>
        <dbReference type="Proteomes" id="UP001219355"/>
    </source>
</evidence>
<dbReference type="EMBL" id="CP120630">
    <property type="protein sequence ID" value="WEW61271.1"/>
    <property type="molecule type" value="Genomic_DNA"/>
</dbReference>
<dbReference type="PANTHER" id="PTHR21310">
    <property type="entry name" value="AMINOGLYCOSIDE PHOSPHOTRANSFERASE-RELATED-RELATED"/>
    <property type="match status" value="1"/>
</dbReference>
<dbReference type="InterPro" id="IPR051678">
    <property type="entry name" value="AGP_Transferase"/>
</dbReference>
<sequence>MSEHPSEFDDFVRTIHLDELCEAAARCRDGIPCCLGPHIIGGFNVVYELIFSDEIVWMARIPLPYNCFQPEEVSASYAATLRYLKKFSTIPVPEVFAYNAQSNPENLVNATYILMERLPGHQLPVLERKSFEPDLKDVALAEKVHRQLTSVILQLASLKFDKIGSLQENPEGNFFIGPYIDPSSTAYPKHRAKTYQSLIPEHKGPFSSISSWDNAMAELNRQTALGDPEDEEYRAETVADYEILAEFSDRIVVKEFSHGPFVINHSDLTVQNILVDDEFNITGILDFPGTVVPVPSLCVFPWLFSDNISGLIPDRDAYLKIFLKEECQFPSSALRSSKIRGELMQSAITREQFELGLLGPYTSLVLPKLFKAIHKRPFESDVEYRRIASTRTWFKQLFPSWVNGL</sequence>
<gene>
    <name evidence="2" type="ORF">PRK78_006761</name>
</gene>
<organism evidence="2 3">
    <name type="scientific">Emydomyces testavorans</name>
    <dbReference type="NCBI Taxonomy" id="2070801"/>
    <lineage>
        <taxon>Eukaryota</taxon>
        <taxon>Fungi</taxon>
        <taxon>Dikarya</taxon>
        <taxon>Ascomycota</taxon>
        <taxon>Pezizomycotina</taxon>
        <taxon>Eurotiomycetes</taxon>
        <taxon>Eurotiomycetidae</taxon>
        <taxon>Onygenales</taxon>
        <taxon>Nannizziopsiaceae</taxon>
        <taxon>Emydomyces</taxon>
    </lineage>
</organism>
<dbReference type="InterPro" id="IPR002575">
    <property type="entry name" value="Aminoglycoside_PTrfase"/>
</dbReference>
<evidence type="ECO:0000313" key="2">
    <source>
        <dbReference type="EMBL" id="WEW61271.1"/>
    </source>
</evidence>
<dbReference type="PANTHER" id="PTHR21310:SF15">
    <property type="entry name" value="AMINOGLYCOSIDE PHOSPHOTRANSFERASE DOMAIN-CONTAINING PROTEIN"/>
    <property type="match status" value="1"/>
</dbReference>
<feature type="domain" description="Aminoglycoside phosphotransferase" evidence="1">
    <location>
        <begin position="69"/>
        <end position="287"/>
    </location>
</feature>
<name>A0AAF0IM10_9EURO</name>
<dbReference type="InterPro" id="IPR011009">
    <property type="entry name" value="Kinase-like_dom_sf"/>
</dbReference>
<dbReference type="SUPFAM" id="SSF56112">
    <property type="entry name" value="Protein kinase-like (PK-like)"/>
    <property type="match status" value="1"/>
</dbReference>
<protein>
    <recommendedName>
        <fullName evidence="1">Aminoglycoside phosphotransferase domain-containing protein</fullName>
    </recommendedName>
</protein>